<evidence type="ECO:0000313" key="3">
    <source>
        <dbReference type="EMBL" id="THF52734.1"/>
    </source>
</evidence>
<organism evidence="3 4">
    <name type="scientific">Flavobacterium supellecticarium</name>
    <dbReference type="NCBI Taxonomy" id="2565924"/>
    <lineage>
        <taxon>Bacteria</taxon>
        <taxon>Pseudomonadati</taxon>
        <taxon>Bacteroidota</taxon>
        <taxon>Flavobacteriia</taxon>
        <taxon>Flavobacteriales</taxon>
        <taxon>Flavobacteriaceae</taxon>
        <taxon>Flavobacterium</taxon>
    </lineage>
</organism>
<name>A0A4S4A2V6_9FLAO</name>
<keyword evidence="1" id="KW-0597">Phosphoprotein</keyword>
<accession>A0A4S4A2V6</accession>
<evidence type="ECO:0000259" key="2">
    <source>
        <dbReference type="PROSITE" id="PS50110"/>
    </source>
</evidence>
<dbReference type="PANTHER" id="PTHR45526">
    <property type="entry name" value="TRANSCRIPTIONAL REGULATORY PROTEIN DPIA"/>
    <property type="match status" value="1"/>
</dbReference>
<dbReference type="Pfam" id="PF00072">
    <property type="entry name" value="Response_reg"/>
    <property type="match status" value="1"/>
</dbReference>
<dbReference type="PANTHER" id="PTHR45526:SF1">
    <property type="entry name" value="TRANSCRIPTIONAL REGULATORY PROTEIN DCUR-RELATED"/>
    <property type="match status" value="1"/>
</dbReference>
<dbReference type="Gene3D" id="3.40.50.2300">
    <property type="match status" value="1"/>
</dbReference>
<dbReference type="Gene3D" id="2.40.50.1020">
    <property type="entry name" value="LytTr DNA-binding domain"/>
    <property type="match status" value="1"/>
</dbReference>
<dbReference type="AlphaFoldDB" id="A0A4S4A2V6"/>
<evidence type="ECO:0000256" key="1">
    <source>
        <dbReference type="PROSITE-ProRule" id="PRU00169"/>
    </source>
</evidence>
<dbReference type="PROSITE" id="PS50110">
    <property type="entry name" value="RESPONSE_REGULATORY"/>
    <property type="match status" value="1"/>
</dbReference>
<reference evidence="3 4" key="1">
    <citation type="submission" date="2019-04" db="EMBL/GenBank/DDBJ databases">
        <title>Flavobacterium sp. nov. isolated from construction timber.</title>
        <authorList>
            <person name="Lin S.-Y."/>
            <person name="Chang C.-T."/>
            <person name="Young C.-C."/>
        </authorList>
    </citation>
    <scope>NUCLEOTIDE SEQUENCE [LARGE SCALE GENOMIC DNA]</scope>
    <source>
        <strain evidence="3 4">CC-CTC003</strain>
    </source>
</reference>
<dbReference type="OrthoDB" id="2168082at2"/>
<dbReference type="GO" id="GO:0000156">
    <property type="term" value="F:phosphorelay response regulator activity"/>
    <property type="evidence" value="ECO:0007669"/>
    <property type="project" value="TreeGrafter"/>
</dbReference>
<dbReference type="InterPro" id="IPR001789">
    <property type="entry name" value="Sig_transdc_resp-reg_receiver"/>
</dbReference>
<feature type="modified residue" description="4-aspartylphosphate" evidence="1">
    <location>
        <position position="57"/>
    </location>
</feature>
<dbReference type="SMART" id="SM00850">
    <property type="entry name" value="LytTR"/>
    <property type="match status" value="1"/>
</dbReference>
<dbReference type="InterPro" id="IPR011006">
    <property type="entry name" value="CheY-like_superfamily"/>
</dbReference>
<dbReference type="InterPro" id="IPR051271">
    <property type="entry name" value="2C-system_Tx_regulators"/>
</dbReference>
<evidence type="ECO:0000313" key="4">
    <source>
        <dbReference type="Proteomes" id="UP000307507"/>
    </source>
</evidence>
<dbReference type="Pfam" id="PF04397">
    <property type="entry name" value="LytTR"/>
    <property type="match status" value="1"/>
</dbReference>
<proteinExistence type="predicted"/>
<dbReference type="EMBL" id="SSNZ01000001">
    <property type="protein sequence ID" value="THF52734.1"/>
    <property type="molecule type" value="Genomic_DNA"/>
</dbReference>
<dbReference type="RefSeq" id="WP_136401259.1">
    <property type="nucleotide sequence ID" value="NZ_SSNZ01000001.1"/>
</dbReference>
<dbReference type="SMART" id="SM00448">
    <property type="entry name" value="REC"/>
    <property type="match status" value="1"/>
</dbReference>
<feature type="domain" description="Response regulatory" evidence="2">
    <location>
        <begin position="6"/>
        <end position="117"/>
    </location>
</feature>
<dbReference type="InterPro" id="IPR007492">
    <property type="entry name" value="LytTR_DNA-bd_dom"/>
</dbReference>
<keyword evidence="4" id="KW-1185">Reference proteome</keyword>
<gene>
    <name evidence="3" type="ORF">E6C50_00545</name>
</gene>
<dbReference type="SUPFAM" id="SSF52172">
    <property type="entry name" value="CheY-like"/>
    <property type="match status" value="1"/>
</dbReference>
<protein>
    <submittedName>
        <fullName evidence="3">Response regulator transcription factor</fullName>
    </submittedName>
</protein>
<sequence length="231" mass="26443">MEIKYKCLIVDDEKPAHRVIKSHMEQCPELVYGGSAYNGKDALQMIVNECYDMVFLDINMPILTGVELMERMPKRPVTIVTTAYSDYALKSFQHDVVDYLLKPVSFPLFIKAIEKAKLFCNANSQKTEIKDTIRLKVNGEITEIKLTAIICIESVGNYLKIYIQNTIVPIVVYGSLIEIMDNLDSRFVQVHRSHIVNGEHLCVNHKHNLCLTDDRIVPVGRKYQILVDKLN</sequence>
<dbReference type="GO" id="GO:0003677">
    <property type="term" value="F:DNA binding"/>
    <property type="evidence" value="ECO:0007669"/>
    <property type="project" value="InterPro"/>
</dbReference>
<dbReference type="Proteomes" id="UP000307507">
    <property type="component" value="Unassembled WGS sequence"/>
</dbReference>
<comment type="caution">
    <text evidence="3">The sequence shown here is derived from an EMBL/GenBank/DDBJ whole genome shotgun (WGS) entry which is preliminary data.</text>
</comment>